<dbReference type="InterPro" id="IPR000524">
    <property type="entry name" value="Tscrpt_reg_HTH_GntR"/>
</dbReference>
<dbReference type="InterPro" id="IPR036390">
    <property type="entry name" value="WH_DNA-bd_sf"/>
</dbReference>
<dbReference type="InterPro" id="IPR036388">
    <property type="entry name" value="WH-like_DNA-bd_sf"/>
</dbReference>
<dbReference type="Proteomes" id="UP001235760">
    <property type="component" value="Unassembled WGS sequence"/>
</dbReference>
<evidence type="ECO:0000256" key="2">
    <source>
        <dbReference type="ARBA" id="ARBA00023125"/>
    </source>
</evidence>
<name>A0ABT9G2V5_LEPDI</name>
<evidence type="ECO:0000256" key="3">
    <source>
        <dbReference type="ARBA" id="ARBA00023163"/>
    </source>
</evidence>
<accession>A0ABT9G2V5</accession>
<dbReference type="EMBL" id="JAUZEE010000004">
    <property type="protein sequence ID" value="MDP4300824.1"/>
    <property type="molecule type" value="Genomic_DNA"/>
</dbReference>
<keyword evidence="6" id="KW-1185">Reference proteome</keyword>
<dbReference type="Pfam" id="PF07729">
    <property type="entry name" value="FCD"/>
    <property type="match status" value="1"/>
</dbReference>
<reference evidence="5 6" key="1">
    <citation type="submission" date="2023-08" db="EMBL/GenBank/DDBJ databases">
        <authorList>
            <person name="Roldan D.M."/>
            <person name="Menes R.J."/>
        </authorList>
    </citation>
    <scope>NUCLEOTIDE SEQUENCE [LARGE SCALE GENOMIC DNA]</scope>
    <source>
        <strain evidence="5 6">CCM 2812</strain>
    </source>
</reference>
<proteinExistence type="predicted"/>
<feature type="domain" description="HTH gntR-type" evidence="4">
    <location>
        <begin position="5"/>
        <end position="73"/>
    </location>
</feature>
<protein>
    <submittedName>
        <fullName evidence="5">FCD domain-containing protein</fullName>
    </submittedName>
</protein>
<organism evidence="5 6">
    <name type="scientific">Leptothrix discophora</name>
    <dbReference type="NCBI Taxonomy" id="89"/>
    <lineage>
        <taxon>Bacteria</taxon>
        <taxon>Pseudomonadati</taxon>
        <taxon>Pseudomonadota</taxon>
        <taxon>Betaproteobacteria</taxon>
        <taxon>Burkholderiales</taxon>
        <taxon>Sphaerotilaceae</taxon>
        <taxon>Leptothrix</taxon>
    </lineage>
</organism>
<keyword evidence="1" id="KW-0805">Transcription regulation</keyword>
<keyword evidence="2" id="KW-0238">DNA-binding</keyword>
<dbReference type="SMART" id="SM00895">
    <property type="entry name" value="FCD"/>
    <property type="match status" value="1"/>
</dbReference>
<dbReference type="InterPro" id="IPR008920">
    <property type="entry name" value="TF_FadR/GntR_C"/>
</dbReference>
<comment type="caution">
    <text evidence="5">The sequence shown here is derived from an EMBL/GenBank/DDBJ whole genome shotgun (WGS) entry which is preliminary data.</text>
</comment>
<dbReference type="PANTHER" id="PTHR43537">
    <property type="entry name" value="TRANSCRIPTIONAL REGULATOR, GNTR FAMILY"/>
    <property type="match status" value="1"/>
</dbReference>
<evidence type="ECO:0000256" key="1">
    <source>
        <dbReference type="ARBA" id="ARBA00023015"/>
    </source>
</evidence>
<gene>
    <name evidence="5" type="ORF">Q8X39_09260</name>
</gene>
<keyword evidence="3" id="KW-0804">Transcription</keyword>
<evidence type="ECO:0000259" key="4">
    <source>
        <dbReference type="PROSITE" id="PS50949"/>
    </source>
</evidence>
<dbReference type="SUPFAM" id="SSF46785">
    <property type="entry name" value="Winged helix' DNA-binding domain"/>
    <property type="match status" value="1"/>
</dbReference>
<dbReference type="Gene3D" id="1.20.120.530">
    <property type="entry name" value="GntR ligand-binding domain-like"/>
    <property type="match status" value="1"/>
</dbReference>
<dbReference type="PRINTS" id="PR00035">
    <property type="entry name" value="HTHGNTR"/>
</dbReference>
<dbReference type="RefSeq" id="WP_305749386.1">
    <property type="nucleotide sequence ID" value="NZ_JAUZEE010000004.1"/>
</dbReference>
<dbReference type="InterPro" id="IPR011711">
    <property type="entry name" value="GntR_C"/>
</dbReference>
<dbReference type="PANTHER" id="PTHR43537:SF54">
    <property type="entry name" value="TRANSCRIPTIONAL REGULATOR, GNTR FAMILY"/>
    <property type="match status" value="1"/>
</dbReference>
<dbReference type="CDD" id="cd07377">
    <property type="entry name" value="WHTH_GntR"/>
    <property type="match status" value="1"/>
</dbReference>
<evidence type="ECO:0000313" key="6">
    <source>
        <dbReference type="Proteomes" id="UP001235760"/>
    </source>
</evidence>
<evidence type="ECO:0000313" key="5">
    <source>
        <dbReference type="EMBL" id="MDP4300824.1"/>
    </source>
</evidence>
<dbReference type="PROSITE" id="PS50949">
    <property type="entry name" value="HTH_GNTR"/>
    <property type="match status" value="1"/>
</dbReference>
<dbReference type="SUPFAM" id="SSF48008">
    <property type="entry name" value="GntR ligand-binding domain-like"/>
    <property type="match status" value="1"/>
</dbReference>
<dbReference type="SMART" id="SM00345">
    <property type="entry name" value="HTH_GNTR"/>
    <property type="match status" value="1"/>
</dbReference>
<sequence>MATRIPTYRQAQLDIKQYIEKNGLRPGDALPTEDRLAELIGVSRLSLREAIKAMDSLGIVESRHGDGVYVKAFTFDAILENLPYAMAMTDMQVRNLLYTRAYLELGAIPDVVRFIQPANLARLRELTDAMLAHARLGEDFLEADRAFHVEMYSCLGNDFLNSMIDLFWKTFHQMIRNDRPRPADPLALEDIARSHLLIVEMLAQRDTFGLMSAHRRHFQQLFNKHPIQEAGAQPVG</sequence>
<dbReference type="Gene3D" id="1.10.10.10">
    <property type="entry name" value="Winged helix-like DNA-binding domain superfamily/Winged helix DNA-binding domain"/>
    <property type="match status" value="1"/>
</dbReference>
<dbReference type="Pfam" id="PF00392">
    <property type="entry name" value="GntR"/>
    <property type="match status" value="1"/>
</dbReference>